<dbReference type="EMBL" id="PDWW01000001">
    <property type="protein sequence ID" value="KAF1727565.1"/>
    <property type="molecule type" value="Genomic_DNA"/>
</dbReference>
<feature type="signal peptide" evidence="1">
    <location>
        <begin position="1"/>
        <end position="17"/>
    </location>
</feature>
<dbReference type="Gene3D" id="2.120.10.30">
    <property type="entry name" value="TolB, C-terminal domain"/>
    <property type="match status" value="1"/>
</dbReference>
<reference evidence="3 4" key="1">
    <citation type="submission" date="2017-10" db="EMBL/GenBank/DDBJ databases">
        <title>Whole genome sequencing of members of genus Pseudoxanthomonas.</title>
        <authorList>
            <person name="Kumar S."/>
            <person name="Bansal K."/>
            <person name="Kaur A."/>
            <person name="Patil P."/>
            <person name="Sharma S."/>
            <person name="Patil P.B."/>
        </authorList>
    </citation>
    <scope>NUCLEOTIDE SEQUENCE [LARGE SCALE GENOMIC DNA]</scope>
    <source>
        <strain evidence="3 4">DSM 17109</strain>
    </source>
</reference>
<organism evidence="3 4">
    <name type="scientific">Pseudoxanthomonas japonensis</name>
    <dbReference type="NCBI Taxonomy" id="69284"/>
    <lineage>
        <taxon>Bacteria</taxon>
        <taxon>Pseudomonadati</taxon>
        <taxon>Pseudomonadota</taxon>
        <taxon>Gammaproteobacteria</taxon>
        <taxon>Lysobacterales</taxon>
        <taxon>Lysobacteraceae</taxon>
        <taxon>Pseudoxanthomonas</taxon>
    </lineage>
</organism>
<dbReference type="Pfam" id="PF07995">
    <property type="entry name" value="GSDH"/>
    <property type="match status" value="1"/>
</dbReference>
<dbReference type="PANTHER" id="PTHR19328:SF75">
    <property type="entry name" value="ALDOSE SUGAR DEHYDROGENASE YLII"/>
    <property type="match status" value="1"/>
</dbReference>
<dbReference type="SUPFAM" id="SSF50952">
    <property type="entry name" value="Soluble quinoprotein glucose dehydrogenase"/>
    <property type="match status" value="1"/>
</dbReference>
<comment type="caution">
    <text evidence="3">The sequence shown here is derived from an EMBL/GenBank/DDBJ whole genome shotgun (WGS) entry which is preliminary data.</text>
</comment>
<dbReference type="InterPro" id="IPR012938">
    <property type="entry name" value="Glc/Sorbosone_DH"/>
</dbReference>
<gene>
    <name evidence="3" type="ORF">CSC78_00480</name>
</gene>
<dbReference type="PANTHER" id="PTHR19328">
    <property type="entry name" value="HEDGEHOG-INTERACTING PROTEIN"/>
    <property type="match status" value="1"/>
</dbReference>
<dbReference type="InterPro" id="IPR011041">
    <property type="entry name" value="Quinoprot_gluc/sorb_DH_b-prop"/>
</dbReference>
<keyword evidence="4" id="KW-1185">Reference proteome</keyword>
<name>A0ABQ6ZML4_9GAMM</name>
<evidence type="ECO:0000313" key="4">
    <source>
        <dbReference type="Proteomes" id="UP000781710"/>
    </source>
</evidence>
<evidence type="ECO:0000313" key="3">
    <source>
        <dbReference type="EMBL" id="KAF1727565.1"/>
    </source>
</evidence>
<feature type="domain" description="Glucose/Sorbosone dehydrogenase" evidence="2">
    <location>
        <begin position="77"/>
        <end position="407"/>
    </location>
</feature>
<dbReference type="InterPro" id="IPR011042">
    <property type="entry name" value="6-blade_b-propeller_TolB-like"/>
</dbReference>
<evidence type="ECO:0000256" key="1">
    <source>
        <dbReference type="SAM" id="SignalP"/>
    </source>
</evidence>
<dbReference type="Proteomes" id="UP000781710">
    <property type="component" value="Unassembled WGS sequence"/>
</dbReference>
<accession>A0ABQ6ZML4</accession>
<feature type="chain" id="PRO_5047361544" evidence="1">
    <location>
        <begin position="18"/>
        <end position="413"/>
    </location>
</feature>
<protein>
    <submittedName>
        <fullName evidence="3">Glucose dehydrogenase</fullName>
    </submittedName>
</protein>
<evidence type="ECO:0000259" key="2">
    <source>
        <dbReference type="Pfam" id="PF07995"/>
    </source>
</evidence>
<proteinExistence type="predicted"/>
<keyword evidence="1" id="KW-0732">Signal</keyword>
<sequence length="413" mass="43847">MPLLLACCLCLSSCQRATVNEEGVTAVVASRTASVVPPSVVALPPPATPETGRVMAGLSRARLVPDPPFTSTPAATFNEPWAMTFLPDGRLLVTEKSGKLRLANVATGQVGEVVGVPAVAYGGQGGFGDVLLHPRFADNRLVYLSYAEAGSGGTRGAAVARATLQLDASGNGGSLSNLQVIWRQLPKVSGEAHYGHRLAFGADGKLWITSSDRQASTPAQDLQSSLGKLIRLNDDGSVPPDNPFAAQGGIAAQVWTLGHRNMLGIAFDNAGRLWVHEMGPKGGDELNLIERGTNYGWPVVSNGDNYDGTPIPRHSTRPDFNAPEAWWTPVIAPAGFVIYSGNLFPWFRGKGFIGGLASQALVEIEFDGTQARESRRYAMGKRIREVEQGPDGALWLLEDGSGGRLLKLTPNRS</sequence>